<keyword evidence="1" id="KW-0732">Signal</keyword>
<evidence type="ECO:0000313" key="2">
    <source>
        <dbReference type="EMBL" id="RUT78739.1"/>
    </source>
</evidence>
<dbReference type="Proteomes" id="UP000282985">
    <property type="component" value="Unassembled WGS sequence"/>
</dbReference>
<protein>
    <recommendedName>
        <fullName evidence="4">DUF481 domain-containing protein</fullName>
    </recommendedName>
</protein>
<comment type="caution">
    <text evidence="2">The sequence shown here is derived from an EMBL/GenBank/DDBJ whole genome shotgun (WGS) entry which is preliminary data.</text>
</comment>
<gene>
    <name evidence="2" type="ORF">DLK05_06260</name>
</gene>
<evidence type="ECO:0000256" key="1">
    <source>
        <dbReference type="SAM" id="SignalP"/>
    </source>
</evidence>
<feature type="signal peptide" evidence="1">
    <location>
        <begin position="1"/>
        <end position="24"/>
    </location>
</feature>
<dbReference type="EMBL" id="RJJX01000006">
    <property type="protein sequence ID" value="RUT78739.1"/>
    <property type="molecule type" value="Genomic_DNA"/>
</dbReference>
<evidence type="ECO:0008006" key="4">
    <source>
        <dbReference type="Google" id="ProtNLM"/>
    </source>
</evidence>
<dbReference type="RefSeq" id="WP_127343135.1">
    <property type="nucleotide sequence ID" value="NZ_RJJX01000006.1"/>
</dbReference>
<feature type="chain" id="PRO_5019372998" description="DUF481 domain-containing protein" evidence="1">
    <location>
        <begin position="25"/>
        <end position="269"/>
    </location>
</feature>
<reference evidence="2 3" key="1">
    <citation type="submission" date="2018-11" db="EMBL/GenBank/DDBJ databases">
        <title>Parancylomarina longa gen. nov., sp. nov., isolated from sediments of southern Okinawa.</title>
        <authorList>
            <person name="Fu T."/>
        </authorList>
    </citation>
    <scope>NUCLEOTIDE SEQUENCE [LARGE SCALE GENOMIC DNA]</scope>
    <source>
        <strain evidence="2 3">T3-2 S1-C</strain>
    </source>
</reference>
<proteinExistence type="predicted"/>
<name>A0A434AW58_9BACT</name>
<evidence type="ECO:0000313" key="3">
    <source>
        <dbReference type="Proteomes" id="UP000282985"/>
    </source>
</evidence>
<sequence>MLNNYKIISILVFLLFAPHFLAQAQDNQLKWGLSSQIKARVLGQSKEGEDITLNNKQAITIGAFFNYKDMEANLELMTKTVNLDLRYFVQKNVFVSFEGKWDVTDFEIDNTGKGYYNYYSGDKVNVYSYQAGLGYANTILSRLYFRGSVLAGLIHSSKESETEMLYGDYNSNLRTQKTETYQLKPSFLYGASVQLEWLPNPSKHKLRALIPFVHLGITGNHSSRVYREVSIEEWVPGNVVYNEANRPNDRLYDLFDVDFKIGLKVYLNR</sequence>
<dbReference type="AlphaFoldDB" id="A0A434AW58"/>
<accession>A0A434AW58</accession>
<organism evidence="2 3">
    <name type="scientific">Ancylomarina longa</name>
    <dbReference type="NCBI Taxonomy" id="2487017"/>
    <lineage>
        <taxon>Bacteria</taxon>
        <taxon>Pseudomonadati</taxon>
        <taxon>Bacteroidota</taxon>
        <taxon>Bacteroidia</taxon>
        <taxon>Marinilabiliales</taxon>
        <taxon>Marinifilaceae</taxon>
        <taxon>Ancylomarina</taxon>
    </lineage>
</organism>
<keyword evidence="3" id="KW-1185">Reference proteome</keyword>